<dbReference type="EMBL" id="QKYT01000055">
    <property type="protein sequence ID" value="RIA95746.1"/>
    <property type="molecule type" value="Genomic_DNA"/>
</dbReference>
<evidence type="ECO:0000313" key="2">
    <source>
        <dbReference type="Proteomes" id="UP000265703"/>
    </source>
</evidence>
<sequence length="49" mass="5854">MRGICNFWLSLKVKYAISGFFLKWNMWISDFLLEYAGKDVLCIFNIKET</sequence>
<protein>
    <submittedName>
        <fullName evidence="1">Uncharacterized protein</fullName>
    </submittedName>
</protein>
<keyword evidence="2" id="KW-1185">Reference proteome</keyword>
<name>A0A397TFP0_9GLOM</name>
<proteinExistence type="predicted"/>
<reference evidence="1 2" key="1">
    <citation type="submission" date="2018-06" db="EMBL/GenBank/DDBJ databases">
        <title>Comparative genomics reveals the genomic features of Rhizophagus irregularis, R. cerebriforme, R. diaphanum and Gigaspora rosea, and their symbiotic lifestyle signature.</title>
        <authorList>
            <person name="Morin E."/>
            <person name="San Clemente H."/>
            <person name="Chen E.C.H."/>
            <person name="De La Providencia I."/>
            <person name="Hainaut M."/>
            <person name="Kuo A."/>
            <person name="Kohler A."/>
            <person name="Murat C."/>
            <person name="Tang N."/>
            <person name="Roy S."/>
            <person name="Loubradou J."/>
            <person name="Henrissat B."/>
            <person name="Grigoriev I.V."/>
            <person name="Corradi N."/>
            <person name="Roux C."/>
            <person name="Martin F.M."/>
        </authorList>
    </citation>
    <scope>NUCLEOTIDE SEQUENCE [LARGE SCALE GENOMIC DNA]</scope>
    <source>
        <strain evidence="1 2">DAOM 227022</strain>
    </source>
</reference>
<organism evidence="1 2">
    <name type="scientific">Glomus cerebriforme</name>
    <dbReference type="NCBI Taxonomy" id="658196"/>
    <lineage>
        <taxon>Eukaryota</taxon>
        <taxon>Fungi</taxon>
        <taxon>Fungi incertae sedis</taxon>
        <taxon>Mucoromycota</taxon>
        <taxon>Glomeromycotina</taxon>
        <taxon>Glomeromycetes</taxon>
        <taxon>Glomerales</taxon>
        <taxon>Glomeraceae</taxon>
        <taxon>Glomus</taxon>
    </lineage>
</organism>
<gene>
    <name evidence="1" type="ORF">C1645_816184</name>
</gene>
<accession>A0A397TFP0</accession>
<dbReference type="AlphaFoldDB" id="A0A397TFP0"/>
<comment type="caution">
    <text evidence="1">The sequence shown here is derived from an EMBL/GenBank/DDBJ whole genome shotgun (WGS) entry which is preliminary data.</text>
</comment>
<dbReference type="Proteomes" id="UP000265703">
    <property type="component" value="Unassembled WGS sequence"/>
</dbReference>
<evidence type="ECO:0000313" key="1">
    <source>
        <dbReference type="EMBL" id="RIA95746.1"/>
    </source>
</evidence>